<dbReference type="Gramene" id="RZC76942">
    <property type="protein sequence ID" value="RZC76942"/>
    <property type="gene ID" value="C5167_001118"/>
</dbReference>
<dbReference type="AlphaFoldDB" id="A0A4Y7KX46"/>
<organism evidence="2 3">
    <name type="scientific">Papaver somniferum</name>
    <name type="common">Opium poppy</name>
    <dbReference type="NCBI Taxonomy" id="3469"/>
    <lineage>
        <taxon>Eukaryota</taxon>
        <taxon>Viridiplantae</taxon>
        <taxon>Streptophyta</taxon>
        <taxon>Embryophyta</taxon>
        <taxon>Tracheophyta</taxon>
        <taxon>Spermatophyta</taxon>
        <taxon>Magnoliopsida</taxon>
        <taxon>Ranunculales</taxon>
        <taxon>Papaveraceae</taxon>
        <taxon>Papaveroideae</taxon>
        <taxon>Papaver</taxon>
    </lineage>
</organism>
<evidence type="ECO:0000256" key="1">
    <source>
        <dbReference type="SAM" id="MobiDB-lite"/>
    </source>
</evidence>
<gene>
    <name evidence="2" type="ORF">C5167_001118</name>
</gene>
<accession>A0A4Y7KX46</accession>
<proteinExistence type="predicted"/>
<dbReference type="EMBL" id="CM010723">
    <property type="protein sequence ID" value="RZC76942.1"/>
    <property type="molecule type" value="Genomic_DNA"/>
</dbReference>
<keyword evidence="3" id="KW-1185">Reference proteome</keyword>
<feature type="compositionally biased region" description="Polar residues" evidence="1">
    <location>
        <begin position="57"/>
        <end position="70"/>
    </location>
</feature>
<reference evidence="2 3" key="1">
    <citation type="journal article" date="2018" name="Science">
        <title>The opium poppy genome and morphinan production.</title>
        <authorList>
            <person name="Guo L."/>
            <person name="Winzer T."/>
            <person name="Yang X."/>
            <person name="Li Y."/>
            <person name="Ning Z."/>
            <person name="He Z."/>
            <person name="Teodor R."/>
            <person name="Lu Y."/>
            <person name="Bowser T.A."/>
            <person name="Graham I.A."/>
            <person name="Ye K."/>
        </authorList>
    </citation>
    <scope>NUCLEOTIDE SEQUENCE [LARGE SCALE GENOMIC DNA]</scope>
    <source>
        <strain evidence="3">cv. HN1</strain>
        <tissue evidence="2">Leaves</tissue>
    </source>
</reference>
<protein>
    <submittedName>
        <fullName evidence="2">Uncharacterized protein</fullName>
    </submittedName>
</protein>
<sequence>MSTVMPADAHAAANVNVDVICIRKKTLRHTNRKQQHENSANNDTLEGHIYQPWLARDSTSFATQPPQQGN</sequence>
<name>A0A4Y7KX46_PAPSO</name>
<dbReference type="Proteomes" id="UP000316621">
    <property type="component" value="Chromosome 9"/>
</dbReference>
<feature type="region of interest" description="Disordered" evidence="1">
    <location>
        <begin position="27"/>
        <end position="70"/>
    </location>
</feature>
<evidence type="ECO:0000313" key="2">
    <source>
        <dbReference type="EMBL" id="RZC76942.1"/>
    </source>
</evidence>
<evidence type="ECO:0000313" key="3">
    <source>
        <dbReference type="Proteomes" id="UP000316621"/>
    </source>
</evidence>